<dbReference type="PANTHER" id="PTHR11533">
    <property type="entry name" value="PROTEASE M1 ZINC METALLOPROTEASE"/>
    <property type="match status" value="1"/>
</dbReference>
<keyword evidence="4" id="KW-0336">GPI-anchor</keyword>
<comment type="cofactor">
    <cofactor evidence="1">
        <name>Zn(2+)</name>
        <dbReference type="ChEBI" id="CHEBI:29105"/>
    </cofactor>
</comment>
<evidence type="ECO:0000256" key="1">
    <source>
        <dbReference type="ARBA" id="ARBA00001947"/>
    </source>
</evidence>
<dbReference type="PANTHER" id="PTHR11533:SF253">
    <property type="entry name" value="AMINOPEPTIDASE-RELATED"/>
    <property type="match status" value="1"/>
</dbReference>
<evidence type="ECO:0000256" key="6">
    <source>
        <dbReference type="ARBA" id="ARBA00022692"/>
    </source>
</evidence>
<evidence type="ECO:0000256" key="8">
    <source>
        <dbReference type="ARBA" id="ARBA00022801"/>
    </source>
</evidence>
<dbReference type="AlphaFoldDB" id="A0A8R2D311"/>
<dbReference type="SUPFAM" id="SSF63737">
    <property type="entry name" value="Leukotriene A4 hydrolase N-terminal domain"/>
    <property type="match status" value="1"/>
</dbReference>
<dbReference type="InterPro" id="IPR034016">
    <property type="entry name" value="M1_APN-typ"/>
</dbReference>
<dbReference type="GO" id="GO:0042277">
    <property type="term" value="F:peptide binding"/>
    <property type="evidence" value="ECO:0007669"/>
    <property type="project" value="TreeGrafter"/>
</dbReference>
<organism evidence="17 18">
    <name type="scientific">Acyrthosiphon pisum</name>
    <name type="common">Pea aphid</name>
    <dbReference type="NCBI Taxonomy" id="7029"/>
    <lineage>
        <taxon>Eukaryota</taxon>
        <taxon>Metazoa</taxon>
        <taxon>Ecdysozoa</taxon>
        <taxon>Arthropoda</taxon>
        <taxon>Hexapoda</taxon>
        <taxon>Insecta</taxon>
        <taxon>Pterygota</taxon>
        <taxon>Neoptera</taxon>
        <taxon>Paraneoptera</taxon>
        <taxon>Hemiptera</taxon>
        <taxon>Sternorrhyncha</taxon>
        <taxon>Aphidomorpha</taxon>
        <taxon>Aphidoidea</taxon>
        <taxon>Aphididae</taxon>
        <taxon>Macrosiphini</taxon>
        <taxon>Acyrthosiphon</taxon>
    </lineage>
</organism>
<dbReference type="CDD" id="cd09601">
    <property type="entry name" value="M1_APN-Q_like"/>
    <property type="match status" value="1"/>
</dbReference>
<evidence type="ECO:0000256" key="4">
    <source>
        <dbReference type="ARBA" id="ARBA00022622"/>
    </source>
</evidence>
<reference evidence="18" key="1">
    <citation type="submission" date="2010-06" db="EMBL/GenBank/DDBJ databases">
        <authorList>
            <person name="Jiang H."/>
            <person name="Abraham K."/>
            <person name="Ali S."/>
            <person name="Alsbrooks S.L."/>
            <person name="Anim B.N."/>
            <person name="Anosike U.S."/>
            <person name="Attaway T."/>
            <person name="Bandaranaike D.P."/>
            <person name="Battles P.K."/>
            <person name="Bell S.N."/>
            <person name="Bell A.V."/>
            <person name="Beltran B."/>
            <person name="Bickham C."/>
            <person name="Bustamante Y."/>
            <person name="Caleb T."/>
            <person name="Canada A."/>
            <person name="Cardenas V."/>
            <person name="Carter K."/>
            <person name="Chacko J."/>
            <person name="Chandrabose M.N."/>
            <person name="Chavez D."/>
            <person name="Chavez A."/>
            <person name="Chen L."/>
            <person name="Chu H.-S."/>
            <person name="Claassen K.J."/>
            <person name="Cockrell R."/>
            <person name="Collins M."/>
            <person name="Cooper J.A."/>
            <person name="Cree A."/>
            <person name="Curry S.M."/>
            <person name="Da Y."/>
            <person name="Dao M.D."/>
            <person name="Das B."/>
            <person name="Davila M.-L."/>
            <person name="Davy-Carroll L."/>
            <person name="Denson S."/>
            <person name="Dinh H."/>
            <person name="Ebong V.E."/>
            <person name="Edwards J.R."/>
            <person name="Egan A."/>
            <person name="El-Daye J."/>
            <person name="Escobedo L."/>
            <person name="Fernandez S."/>
            <person name="Fernando P.R."/>
            <person name="Flagg N."/>
            <person name="Forbes L.D."/>
            <person name="Fowler R.G."/>
            <person name="Fu Q."/>
            <person name="Gabisi R.A."/>
            <person name="Ganer J."/>
            <person name="Garbino Pronczuk A."/>
            <person name="Garcia R.M."/>
            <person name="Garner T."/>
            <person name="Garrett T.E."/>
            <person name="Gonzalez D.A."/>
            <person name="Hamid H."/>
            <person name="Hawkins E.S."/>
            <person name="Hirani K."/>
            <person name="Hogues M.E."/>
            <person name="Hollins B."/>
            <person name="Hsiao C.-H."/>
            <person name="Jabil R."/>
            <person name="James M.L."/>
            <person name="Jhangiani S.N."/>
            <person name="Johnson B."/>
            <person name="Johnson Q."/>
            <person name="Joshi V."/>
            <person name="Kalu J.B."/>
            <person name="Kam C."/>
            <person name="Kashfia A."/>
            <person name="Keebler J."/>
            <person name="Kisamo H."/>
            <person name="Kovar C.L."/>
            <person name="Lago L.A."/>
            <person name="Lai C.-Y."/>
            <person name="Laidlaw J."/>
            <person name="Lara F."/>
            <person name="Le T.-K."/>
            <person name="Lee S.L."/>
            <person name="Legall F.H."/>
            <person name="Lemon S.J."/>
            <person name="Lewis L.R."/>
            <person name="Li B."/>
            <person name="Liu Y."/>
            <person name="Liu Y.-S."/>
            <person name="Lopez J."/>
            <person name="Lozado R.J."/>
            <person name="Lu J."/>
            <person name="Madu R.C."/>
            <person name="Maheshwari M."/>
            <person name="Maheshwari R."/>
            <person name="Malloy K."/>
            <person name="Martinez E."/>
            <person name="Mathew T."/>
            <person name="Mercado I.C."/>
            <person name="Mercado C."/>
            <person name="Meyer B."/>
            <person name="Montgomery K."/>
            <person name="Morgan M.B."/>
            <person name="Munidasa M."/>
            <person name="Nazareth L.V."/>
            <person name="Nelson J."/>
            <person name="Ng B.M."/>
            <person name="Nguyen N.B."/>
            <person name="Nguyen P.Q."/>
            <person name="Nguyen T."/>
            <person name="Obregon M."/>
            <person name="Okwuonu G.O."/>
            <person name="Onwere C.G."/>
            <person name="Orozco G."/>
            <person name="Parra A."/>
            <person name="Patel S."/>
            <person name="Patil S."/>
            <person name="Perez A."/>
            <person name="Perez Y."/>
            <person name="Pham C."/>
            <person name="Primus E.L."/>
            <person name="Pu L.-L."/>
            <person name="Puazo M."/>
            <person name="Qin X."/>
            <person name="Quiroz J.B."/>
            <person name="Reese J."/>
            <person name="Richards S."/>
            <person name="Rives C.M."/>
            <person name="Robberts R."/>
            <person name="Ruiz S.J."/>
            <person name="Ruiz M.J."/>
            <person name="Santibanez J."/>
            <person name="Schneider B.W."/>
            <person name="Sisson I."/>
            <person name="Smith M."/>
            <person name="Sodergren E."/>
            <person name="Song X.-Z."/>
            <person name="Song B.B."/>
            <person name="Summersgill H."/>
            <person name="Thelus R."/>
            <person name="Thornton R.D."/>
            <person name="Trejos Z.Y."/>
            <person name="Usmani K."/>
            <person name="Vattathil S."/>
            <person name="Villasana D."/>
            <person name="Walker D.L."/>
            <person name="Wang S."/>
            <person name="Wang K."/>
            <person name="White C.S."/>
            <person name="Williams A.C."/>
            <person name="Williamson J."/>
            <person name="Wilson K."/>
            <person name="Woghiren I.O."/>
            <person name="Woodworth J.R."/>
            <person name="Worley K.C."/>
            <person name="Wright R.A."/>
            <person name="Wu W."/>
            <person name="Young L."/>
            <person name="Zhang L."/>
            <person name="Zhang J."/>
            <person name="Zhu Y."/>
            <person name="Muzny D.M."/>
            <person name="Weinstock G."/>
            <person name="Gibbs R.A."/>
        </authorList>
    </citation>
    <scope>NUCLEOTIDE SEQUENCE [LARGE SCALE GENOMIC DNA]</scope>
    <source>
        <strain evidence="18">LSR1</strain>
    </source>
</reference>
<dbReference type="GO" id="GO:0008270">
    <property type="term" value="F:zinc ion binding"/>
    <property type="evidence" value="ECO:0007669"/>
    <property type="project" value="InterPro"/>
</dbReference>
<dbReference type="Gene3D" id="2.60.40.1730">
    <property type="entry name" value="tricorn interacting facor f3 domain"/>
    <property type="match status" value="1"/>
</dbReference>
<dbReference type="GO" id="GO:0070006">
    <property type="term" value="F:metalloaminopeptidase activity"/>
    <property type="evidence" value="ECO:0007669"/>
    <property type="project" value="TreeGrafter"/>
</dbReference>
<keyword evidence="7" id="KW-0479">Metal-binding</keyword>
<name>A0A8R2D311_ACYPI</name>
<evidence type="ECO:0000256" key="3">
    <source>
        <dbReference type="ARBA" id="ARBA00004609"/>
    </source>
</evidence>
<dbReference type="EnsemblMetazoa" id="XM_016803428.2">
    <property type="protein sequence ID" value="XP_016658917.1"/>
    <property type="gene ID" value="LOC100572512"/>
</dbReference>
<evidence type="ECO:0000256" key="12">
    <source>
        <dbReference type="ARBA" id="ARBA00023136"/>
    </source>
</evidence>
<dbReference type="RefSeq" id="XP_016658917.1">
    <property type="nucleotide sequence ID" value="XM_016803428.2"/>
</dbReference>
<keyword evidence="8" id="KW-0378">Hydrolase</keyword>
<dbReference type="GO" id="GO:0005737">
    <property type="term" value="C:cytoplasm"/>
    <property type="evidence" value="ECO:0007669"/>
    <property type="project" value="TreeGrafter"/>
</dbReference>
<evidence type="ECO:0000256" key="10">
    <source>
        <dbReference type="ARBA" id="ARBA00022968"/>
    </source>
</evidence>
<dbReference type="GeneID" id="100572512"/>
<reference evidence="17" key="2">
    <citation type="submission" date="2022-06" db="UniProtKB">
        <authorList>
            <consortium name="EnsemblMetazoa"/>
        </authorList>
    </citation>
    <scope>IDENTIFICATION</scope>
</reference>
<evidence type="ECO:0000256" key="14">
    <source>
        <dbReference type="ARBA" id="ARBA00023288"/>
    </source>
</evidence>
<proteinExistence type="predicted"/>
<dbReference type="GO" id="GO:0005886">
    <property type="term" value="C:plasma membrane"/>
    <property type="evidence" value="ECO:0007669"/>
    <property type="project" value="UniProtKB-SubCell"/>
</dbReference>
<evidence type="ECO:0000256" key="9">
    <source>
        <dbReference type="ARBA" id="ARBA00022833"/>
    </source>
</evidence>
<dbReference type="PRINTS" id="PR00756">
    <property type="entry name" value="ALADIPTASE"/>
</dbReference>
<dbReference type="GO" id="GO:0006508">
    <property type="term" value="P:proteolysis"/>
    <property type="evidence" value="ECO:0007669"/>
    <property type="project" value="UniProtKB-KW"/>
</dbReference>
<keyword evidence="9" id="KW-0862">Zinc</keyword>
<protein>
    <recommendedName>
        <fullName evidence="19">Aminopeptidase</fullName>
    </recommendedName>
</protein>
<dbReference type="InterPro" id="IPR001930">
    <property type="entry name" value="Peptidase_M1"/>
</dbReference>
<dbReference type="Proteomes" id="UP000007819">
    <property type="component" value="Chromosome A1"/>
</dbReference>
<accession>A0A8R2D311</accession>
<dbReference type="InterPro" id="IPR042097">
    <property type="entry name" value="Aminopeptidase_N-like_N_sf"/>
</dbReference>
<evidence type="ECO:0000256" key="2">
    <source>
        <dbReference type="ARBA" id="ARBA00004606"/>
    </source>
</evidence>
<evidence type="ECO:0000256" key="11">
    <source>
        <dbReference type="ARBA" id="ARBA00022989"/>
    </source>
</evidence>
<feature type="domain" description="Aminopeptidase N-like N-terminal" evidence="16">
    <location>
        <begin position="61"/>
        <end position="252"/>
    </location>
</feature>
<keyword evidence="10" id="KW-0735">Signal-anchor</keyword>
<dbReference type="InterPro" id="IPR045357">
    <property type="entry name" value="Aminopeptidase_N-like_N"/>
</dbReference>
<evidence type="ECO:0000256" key="7">
    <source>
        <dbReference type="ARBA" id="ARBA00022723"/>
    </source>
</evidence>
<dbReference type="GO" id="GO:0098552">
    <property type="term" value="C:side of membrane"/>
    <property type="evidence" value="ECO:0007669"/>
    <property type="project" value="UniProtKB-KW"/>
</dbReference>
<evidence type="ECO:0000259" key="15">
    <source>
        <dbReference type="Pfam" id="PF01433"/>
    </source>
</evidence>
<dbReference type="FunFam" id="2.60.40.1730:FF:000012">
    <property type="entry name" value="Aminopeptidase N"/>
    <property type="match status" value="1"/>
</dbReference>
<dbReference type="InterPro" id="IPR014782">
    <property type="entry name" value="Peptidase_M1_dom"/>
</dbReference>
<keyword evidence="18" id="KW-1185">Reference proteome</keyword>
<keyword evidence="13" id="KW-0325">Glycoprotein</keyword>
<comment type="subcellular location">
    <subcellularLocation>
        <location evidence="3">Cell membrane</location>
        <topology evidence="3">Lipid-anchor</topology>
        <topology evidence="3">GPI-anchor</topology>
    </subcellularLocation>
    <subcellularLocation>
        <location evidence="2">Membrane</location>
        <topology evidence="2">Single-pass type II membrane protein</topology>
    </subcellularLocation>
</comment>
<keyword evidence="12" id="KW-0472">Membrane</keyword>
<keyword evidence="5" id="KW-0645">Protease</keyword>
<evidence type="ECO:0000256" key="5">
    <source>
        <dbReference type="ARBA" id="ARBA00022670"/>
    </source>
</evidence>
<dbReference type="InterPro" id="IPR050344">
    <property type="entry name" value="Peptidase_M1_aminopeptidases"/>
</dbReference>
<keyword evidence="6" id="KW-0812">Transmembrane</keyword>
<sequence length="347" mass="39782">MVTLNNVVLLGRVKFVFTFHKHSKRMKFVGFKMIFIIALSLMRSFVNSEETSDFKLHTNFKPVSYELNVTTHLEDKFMFEGVVCIRMTCVGATDTIVLHSTSLNIDTKSVVVANCGENVIPVNSVSFDTDKELMQVKSTVNFKPCDEYLLTIPFTGNLTDDLVGYYRSSYVDKESNQTRWLATTNFEPLDARRAFPCFDEPEYKATFKIKLSHKKGLTSISNMKFMNQINCPSNADYVVDEFEESPPMSTYLVAYMVSDFVYTEANSENDQVKYRIICKKDLANQTEFAINLGPKALKYYEDYFDEKFPLHKQDIAAIPDFSTGAMENWGLVTFLYVKLKCVNTSRI</sequence>
<keyword evidence="14" id="KW-0449">Lipoprotein</keyword>
<dbReference type="Pfam" id="PF01433">
    <property type="entry name" value="Peptidase_M1"/>
    <property type="match status" value="1"/>
</dbReference>
<keyword evidence="11" id="KW-1133">Transmembrane helix</keyword>
<evidence type="ECO:0000313" key="18">
    <source>
        <dbReference type="Proteomes" id="UP000007819"/>
    </source>
</evidence>
<dbReference type="SUPFAM" id="SSF55486">
    <property type="entry name" value="Metalloproteases ('zincins'), catalytic domain"/>
    <property type="match status" value="1"/>
</dbReference>
<dbReference type="Pfam" id="PF17900">
    <property type="entry name" value="Peptidase_M1_N"/>
    <property type="match status" value="1"/>
</dbReference>
<feature type="domain" description="Peptidase M1 membrane alanine aminopeptidase" evidence="15">
    <location>
        <begin position="288"/>
        <end position="339"/>
    </location>
</feature>
<dbReference type="KEGG" id="api:100572512"/>
<dbReference type="GO" id="GO:0005615">
    <property type="term" value="C:extracellular space"/>
    <property type="evidence" value="ECO:0007669"/>
    <property type="project" value="TreeGrafter"/>
</dbReference>
<dbReference type="GO" id="GO:0043171">
    <property type="term" value="P:peptide catabolic process"/>
    <property type="evidence" value="ECO:0007669"/>
    <property type="project" value="TreeGrafter"/>
</dbReference>
<dbReference type="Gene3D" id="3.30.2010.30">
    <property type="match status" value="1"/>
</dbReference>
<evidence type="ECO:0008006" key="19">
    <source>
        <dbReference type="Google" id="ProtNLM"/>
    </source>
</evidence>
<evidence type="ECO:0000313" key="17">
    <source>
        <dbReference type="EnsemblMetazoa" id="XP_016658917.1"/>
    </source>
</evidence>
<evidence type="ECO:0000256" key="13">
    <source>
        <dbReference type="ARBA" id="ARBA00023180"/>
    </source>
</evidence>
<evidence type="ECO:0000259" key="16">
    <source>
        <dbReference type="Pfam" id="PF17900"/>
    </source>
</evidence>
<dbReference type="OrthoDB" id="10031169at2759"/>